<reference evidence="2" key="1">
    <citation type="submission" date="2020-11" db="EMBL/GenBank/DDBJ databases">
        <title>Nocardioides sp. CBS4Y-1, whole genome shotgun sequence.</title>
        <authorList>
            <person name="Tuo L."/>
        </authorList>
    </citation>
    <scope>NUCLEOTIDE SEQUENCE</scope>
    <source>
        <strain evidence="2">CBS4Y-1</strain>
    </source>
</reference>
<gene>
    <name evidence="2" type="ORF">ISG29_20090</name>
</gene>
<dbReference type="RefSeq" id="WP_194505230.1">
    <property type="nucleotide sequence ID" value="NZ_JADIVZ010000017.1"/>
</dbReference>
<dbReference type="GO" id="GO:0003677">
    <property type="term" value="F:DNA binding"/>
    <property type="evidence" value="ECO:0007669"/>
    <property type="project" value="InterPro"/>
</dbReference>
<dbReference type="AlphaFoldDB" id="A0A930V1G9"/>
<dbReference type="SMART" id="SM00530">
    <property type="entry name" value="HTH_XRE"/>
    <property type="match status" value="1"/>
</dbReference>
<dbReference type="CDD" id="cd00093">
    <property type="entry name" value="HTH_XRE"/>
    <property type="match status" value="1"/>
</dbReference>
<evidence type="ECO:0000313" key="2">
    <source>
        <dbReference type="EMBL" id="MBF4163976.1"/>
    </source>
</evidence>
<organism evidence="2 3">
    <name type="scientific">Nocardioides acrostichi</name>
    <dbReference type="NCBI Taxonomy" id="2784339"/>
    <lineage>
        <taxon>Bacteria</taxon>
        <taxon>Bacillati</taxon>
        <taxon>Actinomycetota</taxon>
        <taxon>Actinomycetes</taxon>
        <taxon>Propionibacteriales</taxon>
        <taxon>Nocardioidaceae</taxon>
        <taxon>Nocardioides</taxon>
    </lineage>
</organism>
<sequence>MEMRQRGNPAGNTNLHVAANMRAARQAIGMDLRTFAEQVKEAGRAMSASALSKIENGDRRVDVDDLTVFAYVLRTTPAALITPPHKGPAPTGVPDGQHSEEELRMWVHGRVKLTTEDLVRYWKEEWFKATSYVKRFEDQLALYDKGQVGITPREVYEDRLRTQQDRLDIARSRIFELDPTATPYPD</sequence>
<proteinExistence type="predicted"/>
<dbReference type="Proteomes" id="UP000656804">
    <property type="component" value="Unassembled WGS sequence"/>
</dbReference>
<name>A0A930V1G9_9ACTN</name>
<dbReference type="Gene3D" id="1.10.260.40">
    <property type="entry name" value="lambda repressor-like DNA-binding domains"/>
    <property type="match status" value="1"/>
</dbReference>
<keyword evidence="3" id="KW-1185">Reference proteome</keyword>
<comment type="caution">
    <text evidence="2">The sequence shown here is derived from an EMBL/GenBank/DDBJ whole genome shotgun (WGS) entry which is preliminary data.</text>
</comment>
<feature type="domain" description="HTH cro/C1-type" evidence="1">
    <location>
        <begin position="21"/>
        <end position="80"/>
    </location>
</feature>
<dbReference type="SUPFAM" id="SSF47413">
    <property type="entry name" value="lambda repressor-like DNA-binding domains"/>
    <property type="match status" value="1"/>
</dbReference>
<dbReference type="InterPro" id="IPR001387">
    <property type="entry name" value="Cro/C1-type_HTH"/>
</dbReference>
<accession>A0A930V1G9</accession>
<dbReference type="InterPro" id="IPR010982">
    <property type="entry name" value="Lambda_DNA-bd_dom_sf"/>
</dbReference>
<dbReference type="PROSITE" id="PS50943">
    <property type="entry name" value="HTH_CROC1"/>
    <property type="match status" value="1"/>
</dbReference>
<evidence type="ECO:0000313" key="3">
    <source>
        <dbReference type="Proteomes" id="UP000656804"/>
    </source>
</evidence>
<evidence type="ECO:0000259" key="1">
    <source>
        <dbReference type="PROSITE" id="PS50943"/>
    </source>
</evidence>
<dbReference type="EMBL" id="JADIVZ010000017">
    <property type="protein sequence ID" value="MBF4163976.1"/>
    <property type="molecule type" value="Genomic_DNA"/>
</dbReference>
<protein>
    <submittedName>
        <fullName evidence="2">Helix-turn-helix transcriptional regulator</fullName>
    </submittedName>
</protein>